<name>A0A2I1CAH4_ASPN1</name>
<evidence type="ECO:0000313" key="5">
    <source>
        <dbReference type="Proteomes" id="UP000234474"/>
    </source>
</evidence>
<dbReference type="Proteomes" id="UP000234474">
    <property type="component" value="Unassembled WGS sequence"/>
</dbReference>
<dbReference type="AlphaFoldDB" id="A0A2I1CAH4"/>
<keyword evidence="2" id="KW-0560">Oxidoreductase</keyword>
<evidence type="ECO:0000313" key="4">
    <source>
        <dbReference type="EMBL" id="PKX94630.1"/>
    </source>
</evidence>
<dbReference type="PANTHER" id="PTHR43245:SF51">
    <property type="entry name" value="SHORT CHAIN DEHYDROGENASE_REDUCTASE FAMILY 42E, MEMBER 2"/>
    <property type="match status" value="1"/>
</dbReference>
<keyword evidence="4" id="KW-0413">Isomerase</keyword>
<organism evidence="4 5">
    <name type="scientific">Aspergillus novofumigatus (strain IBT 16806)</name>
    <dbReference type="NCBI Taxonomy" id="1392255"/>
    <lineage>
        <taxon>Eukaryota</taxon>
        <taxon>Fungi</taxon>
        <taxon>Dikarya</taxon>
        <taxon>Ascomycota</taxon>
        <taxon>Pezizomycotina</taxon>
        <taxon>Eurotiomycetes</taxon>
        <taxon>Eurotiomycetidae</taxon>
        <taxon>Eurotiales</taxon>
        <taxon>Aspergillaceae</taxon>
        <taxon>Aspergillus</taxon>
        <taxon>Aspergillus subgen. Fumigati</taxon>
    </lineage>
</organism>
<dbReference type="STRING" id="1392255.A0A2I1CAH4"/>
<keyword evidence="5" id="KW-1185">Reference proteome</keyword>
<dbReference type="GeneID" id="36529586"/>
<dbReference type="OMA" id="HDQFFGN"/>
<dbReference type="GO" id="GO:0006694">
    <property type="term" value="P:steroid biosynthetic process"/>
    <property type="evidence" value="ECO:0007669"/>
    <property type="project" value="InterPro"/>
</dbReference>
<dbReference type="InterPro" id="IPR036291">
    <property type="entry name" value="NAD(P)-bd_dom_sf"/>
</dbReference>
<protein>
    <submittedName>
        <fullName evidence="4">Putative 3-beta hydroxysteroid dehydrogenase/isomerase family protein</fullName>
    </submittedName>
</protein>
<accession>A0A2I1CAH4</accession>
<evidence type="ECO:0000256" key="2">
    <source>
        <dbReference type="ARBA" id="ARBA00023002"/>
    </source>
</evidence>
<dbReference type="GO" id="GO:0016853">
    <property type="term" value="F:isomerase activity"/>
    <property type="evidence" value="ECO:0007669"/>
    <property type="project" value="UniProtKB-KW"/>
</dbReference>
<dbReference type="OrthoDB" id="10058185at2759"/>
<dbReference type="RefSeq" id="XP_024683225.1">
    <property type="nucleotide sequence ID" value="XM_024822260.1"/>
</dbReference>
<dbReference type="InterPro" id="IPR050177">
    <property type="entry name" value="Lipid_A_modif_metabolic_enz"/>
</dbReference>
<reference evidence="5" key="1">
    <citation type="journal article" date="2018" name="Proc. Natl. Acad. Sci. U.S.A.">
        <title>Linking secondary metabolites to gene clusters through genome sequencing of six diverse Aspergillus species.</title>
        <authorList>
            <person name="Kaerboelling I."/>
            <person name="Vesth T.C."/>
            <person name="Frisvad J.C."/>
            <person name="Nybo J.L."/>
            <person name="Theobald S."/>
            <person name="Kuo A."/>
            <person name="Bowyer P."/>
            <person name="Matsuda Y."/>
            <person name="Mondo S."/>
            <person name="Lyhne E.K."/>
            <person name="Kogle M.E."/>
            <person name="Clum A."/>
            <person name="Lipzen A."/>
            <person name="Salamov A."/>
            <person name="Ngan C.Y."/>
            <person name="Daum C."/>
            <person name="Chiniquy J."/>
            <person name="Barry K."/>
            <person name="LaButti K."/>
            <person name="Haridas S."/>
            <person name="Simmons B.A."/>
            <person name="Magnuson J.K."/>
            <person name="Mortensen U.H."/>
            <person name="Larsen T.O."/>
            <person name="Grigoriev I.V."/>
            <person name="Baker S.E."/>
            <person name="Andersen M.R."/>
        </authorList>
    </citation>
    <scope>NUCLEOTIDE SEQUENCE [LARGE SCALE GENOMIC DNA]</scope>
    <source>
        <strain evidence="5">IBT 16806</strain>
    </source>
</reference>
<proteinExistence type="inferred from homology"/>
<dbReference type="InterPro" id="IPR002225">
    <property type="entry name" value="3Beta_OHSteriod_DH/Estase"/>
</dbReference>
<evidence type="ECO:0000256" key="1">
    <source>
        <dbReference type="ARBA" id="ARBA00009219"/>
    </source>
</evidence>
<dbReference type="PANTHER" id="PTHR43245">
    <property type="entry name" value="BIFUNCTIONAL POLYMYXIN RESISTANCE PROTEIN ARNA"/>
    <property type="match status" value="1"/>
</dbReference>
<feature type="domain" description="3-beta hydroxysteroid dehydrogenase/isomerase" evidence="3">
    <location>
        <begin position="72"/>
        <end position="350"/>
    </location>
</feature>
<comment type="caution">
    <text evidence="4">The sequence shown here is derived from an EMBL/GenBank/DDBJ whole genome shotgun (WGS) entry which is preliminary data.</text>
</comment>
<dbReference type="Gene3D" id="3.40.50.720">
    <property type="entry name" value="NAD(P)-binding Rossmann-like Domain"/>
    <property type="match status" value="1"/>
</dbReference>
<evidence type="ECO:0000259" key="3">
    <source>
        <dbReference type="Pfam" id="PF01073"/>
    </source>
</evidence>
<comment type="similarity">
    <text evidence="1">Belongs to the 3-beta-HSD family.</text>
</comment>
<gene>
    <name evidence="4" type="ORF">P174DRAFT_369095</name>
</gene>
<dbReference type="Pfam" id="PF01073">
    <property type="entry name" value="3Beta_HSD"/>
    <property type="match status" value="1"/>
</dbReference>
<dbReference type="EMBL" id="MSZS01000004">
    <property type="protein sequence ID" value="PKX94630.1"/>
    <property type="molecule type" value="Genomic_DNA"/>
</dbReference>
<dbReference type="GO" id="GO:0016616">
    <property type="term" value="F:oxidoreductase activity, acting on the CH-OH group of donors, NAD or NADP as acceptor"/>
    <property type="evidence" value="ECO:0007669"/>
    <property type="project" value="InterPro"/>
</dbReference>
<dbReference type="VEuPathDB" id="FungiDB:P174DRAFT_369095"/>
<sequence length="488" mass="53400">MSFILLAASIAGLVALYLYHVNRAMTQVPEEARLLSPRRWTVEEIKEAYRKAIESPIDVSKSLPPKQHRRYVVVGGSGLVGNWIVTHLLARGEDPTAIRILDLQSPRQQILDQGVGFVKIDITDAEAVQAAFAQHWPQQLSSLPLTVFHNAAVIRPGERQKAFLQFCTRVNVDGTRNVLTAAKQHGASCFISTSSGSVLLRSPSFWIAPWSKWPKGVVQIISDATETPKEHDQFFGNYAVSKVEAERIVRAADSLESNFRAGCIRPANGIYGVGDTTITGMYLLKGGAPSWTYPVIQSFVNAENVSIAHLLYEQRLLEHTASPAQLPNIGGQAFTVTDPNPAIAFSDVYLLMTTLTKTPIRFPRVAPVPFLLLSYLLEWYALLQHLYLPRLLPRITGDLAQLQPGLFAISDVHTFADDSRARRTPTEGGLGYVAPITTLEGMCKQVLEWNRSAGAETVAAVAAVSGKGVVSVSEEGVDVNLVVPSKKL</sequence>
<dbReference type="SUPFAM" id="SSF51735">
    <property type="entry name" value="NAD(P)-binding Rossmann-fold domains"/>
    <property type="match status" value="1"/>
</dbReference>